<evidence type="ECO:0000256" key="6">
    <source>
        <dbReference type="ARBA" id="ARBA00022989"/>
    </source>
</evidence>
<dbReference type="InterPro" id="IPR033479">
    <property type="entry name" value="dCache_1"/>
</dbReference>
<dbReference type="PANTHER" id="PTHR32089">
    <property type="entry name" value="METHYL-ACCEPTING CHEMOTAXIS PROTEIN MCPB"/>
    <property type="match status" value="1"/>
</dbReference>
<feature type="region of interest" description="Disordered" evidence="11">
    <location>
        <begin position="430"/>
        <end position="450"/>
    </location>
</feature>
<reference evidence="16 17" key="1">
    <citation type="submission" date="2021-02" db="EMBL/GenBank/DDBJ databases">
        <title>Complete genome of Desulfoluna sp. strain ASN36.</title>
        <authorList>
            <person name="Takahashi A."/>
            <person name="Kojima H."/>
            <person name="Fukui M."/>
        </authorList>
    </citation>
    <scope>NUCLEOTIDE SEQUENCE [LARGE SCALE GENOMIC DNA]</scope>
    <source>
        <strain evidence="16 17">ASN36</strain>
    </source>
</reference>
<evidence type="ECO:0000313" key="17">
    <source>
        <dbReference type="Proteomes" id="UP001320148"/>
    </source>
</evidence>
<dbReference type="PROSITE" id="PS50192">
    <property type="entry name" value="T_SNARE"/>
    <property type="match status" value="1"/>
</dbReference>
<evidence type="ECO:0000313" key="16">
    <source>
        <dbReference type="EMBL" id="BCS95004.1"/>
    </source>
</evidence>
<evidence type="ECO:0000256" key="12">
    <source>
        <dbReference type="SAM" id="Phobius"/>
    </source>
</evidence>
<dbReference type="SUPFAM" id="SSF103190">
    <property type="entry name" value="Sensory domain-like"/>
    <property type="match status" value="1"/>
</dbReference>
<dbReference type="SMART" id="SM00283">
    <property type="entry name" value="MA"/>
    <property type="match status" value="1"/>
</dbReference>
<keyword evidence="5 12" id="KW-0812">Transmembrane</keyword>
<feature type="transmembrane region" description="Helical" evidence="12">
    <location>
        <begin position="6"/>
        <end position="27"/>
    </location>
</feature>
<evidence type="ECO:0000259" key="15">
    <source>
        <dbReference type="PROSITE" id="PS50885"/>
    </source>
</evidence>
<keyword evidence="8 10" id="KW-0807">Transducer</keyword>
<dbReference type="PANTHER" id="PTHR32089:SF112">
    <property type="entry name" value="LYSOZYME-LIKE PROTEIN-RELATED"/>
    <property type="match status" value="1"/>
</dbReference>
<dbReference type="InterPro" id="IPR003660">
    <property type="entry name" value="HAMP_dom"/>
</dbReference>
<feature type="compositionally biased region" description="Polar residues" evidence="11">
    <location>
        <begin position="434"/>
        <end position="445"/>
    </location>
</feature>
<evidence type="ECO:0000256" key="1">
    <source>
        <dbReference type="ARBA" id="ARBA00004429"/>
    </source>
</evidence>
<evidence type="ECO:0000256" key="7">
    <source>
        <dbReference type="ARBA" id="ARBA00023136"/>
    </source>
</evidence>
<dbReference type="Pfam" id="PF02743">
    <property type="entry name" value="dCache_1"/>
    <property type="match status" value="1"/>
</dbReference>
<keyword evidence="6 12" id="KW-1133">Transmembrane helix</keyword>
<dbReference type="CDD" id="cd12912">
    <property type="entry name" value="PDC2_MCP_like"/>
    <property type="match status" value="1"/>
</dbReference>
<dbReference type="InterPro" id="IPR029151">
    <property type="entry name" value="Sensor-like_sf"/>
</dbReference>
<feature type="domain" description="HAMP" evidence="15">
    <location>
        <begin position="292"/>
        <end position="346"/>
    </location>
</feature>
<evidence type="ECO:0000256" key="3">
    <source>
        <dbReference type="ARBA" id="ARBA00022500"/>
    </source>
</evidence>
<keyword evidence="4" id="KW-0997">Cell inner membrane</keyword>
<name>A0ABM7PCR9_9BACT</name>
<dbReference type="Pfam" id="PF00672">
    <property type="entry name" value="HAMP"/>
    <property type="match status" value="1"/>
</dbReference>
<dbReference type="RefSeq" id="WP_236891297.1">
    <property type="nucleotide sequence ID" value="NZ_AP024488.1"/>
</dbReference>
<evidence type="ECO:0000256" key="10">
    <source>
        <dbReference type="PROSITE-ProRule" id="PRU00284"/>
    </source>
</evidence>
<dbReference type="InterPro" id="IPR004089">
    <property type="entry name" value="MCPsignal_dom"/>
</dbReference>
<dbReference type="CDD" id="cd12913">
    <property type="entry name" value="PDC1_MCP_like"/>
    <property type="match status" value="1"/>
</dbReference>
<comment type="similarity">
    <text evidence="9">Belongs to the methyl-accepting chemotaxis (MCP) protein family.</text>
</comment>
<dbReference type="EMBL" id="AP024488">
    <property type="protein sequence ID" value="BCS95004.1"/>
    <property type="molecule type" value="Genomic_DNA"/>
</dbReference>
<dbReference type="PROSITE" id="PS50885">
    <property type="entry name" value="HAMP"/>
    <property type="match status" value="1"/>
</dbReference>
<dbReference type="SMART" id="SM00304">
    <property type="entry name" value="HAMP"/>
    <property type="match status" value="1"/>
</dbReference>
<dbReference type="SUPFAM" id="SSF58104">
    <property type="entry name" value="Methyl-accepting chemotaxis protein (MCP) signaling domain"/>
    <property type="match status" value="1"/>
</dbReference>
<dbReference type="CDD" id="cd11386">
    <property type="entry name" value="MCP_signal"/>
    <property type="match status" value="1"/>
</dbReference>
<evidence type="ECO:0000256" key="4">
    <source>
        <dbReference type="ARBA" id="ARBA00022519"/>
    </source>
</evidence>
<accession>A0ABM7PCR9</accession>
<keyword evidence="7 12" id="KW-0472">Membrane</keyword>
<dbReference type="Gene3D" id="1.10.8.500">
    <property type="entry name" value="HAMP domain in histidine kinase"/>
    <property type="match status" value="1"/>
</dbReference>
<dbReference type="Proteomes" id="UP001320148">
    <property type="component" value="Chromosome"/>
</dbReference>
<dbReference type="Pfam" id="PF00015">
    <property type="entry name" value="MCPsignal"/>
    <property type="match status" value="1"/>
</dbReference>
<dbReference type="PROSITE" id="PS50111">
    <property type="entry name" value="CHEMOTAXIS_TRANSDUC_2"/>
    <property type="match status" value="1"/>
</dbReference>
<keyword evidence="2" id="KW-1003">Cell membrane</keyword>
<organism evidence="16 17">
    <name type="scientific">Desulfoluna limicola</name>
    <dbReference type="NCBI Taxonomy" id="2810562"/>
    <lineage>
        <taxon>Bacteria</taxon>
        <taxon>Pseudomonadati</taxon>
        <taxon>Thermodesulfobacteriota</taxon>
        <taxon>Desulfobacteria</taxon>
        <taxon>Desulfobacterales</taxon>
        <taxon>Desulfolunaceae</taxon>
        <taxon>Desulfoluna</taxon>
    </lineage>
</organism>
<evidence type="ECO:0000256" key="11">
    <source>
        <dbReference type="SAM" id="MobiDB-lite"/>
    </source>
</evidence>
<evidence type="ECO:0000256" key="2">
    <source>
        <dbReference type="ARBA" id="ARBA00022475"/>
    </source>
</evidence>
<dbReference type="InterPro" id="IPR000727">
    <property type="entry name" value="T_SNARE_dom"/>
</dbReference>
<feature type="domain" description="Methyl-accepting transducer" evidence="13">
    <location>
        <begin position="358"/>
        <end position="601"/>
    </location>
</feature>
<dbReference type="Gene3D" id="3.30.450.20">
    <property type="entry name" value="PAS domain"/>
    <property type="match status" value="2"/>
</dbReference>
<evidence type="ECO:0000259" key="14">
    <source>
        <dbReference type="PROSITE" id="PS50192"/>
    </source>
</evidence>
<dbReference type="CDD" id="cd06225">
    <property type="entry name" value="HAMP"/>
    <property type="match status" value="1"/>
</dbReference>
<sequence length="637" mass="68836">MKISRKIALFSIVIALVPMLIVGVVSYTKGINMLTEKQIDVAEQSVIRAEDLVEKEIDKAKLAVTTLADTIALRGIDEAFKNFQSTVSLSDSFRCVYFGAEETGNLLITPYSQMPDGYDARVRPWYMSARADAITLSEPYLDASSGEMVVGVTKTIIKDGKKLGVLALDLDFGVMSQRITNIQIGKTGYAFVLHQNGTTLIHQNTEIIGKDLTDKMTFLKQIIDLKNGFLKYDYNGDKFAVVRTLDEYGWTIGGGTNFAEIKEPLKTLRNFILTAGLATMLIVSLGIFWMTRSITAPLNDINLNLRDIAEGEGDLTRQLNVKSKDEVGGLALSFNTFTGKLRGMISDIAQRSFGLDNSSNELLSISQEMSEGASKMNDKSQMVLAAAETMSANMSSVAAAAEQSSTNISMVSAATEEMTSTIGEIARNTEKTRGTSQQAVTQTQRASERMEGLSRFAQDIGRVVETITEISEQTNLLALNATIEAARAGEAGKGFAVVAGEIKELARQTAEATTEIKENITSIQDATKETVTEIEEVSLAIGDVNGMIDSVAAAVEQQSATTKEIAANVGQAAQGIQEMTENITRGSNVAMDITHEIAEVHNVSIEMASHSSQIDVSAKALNELSAALKTTVDQFKV</sequence>
<protein>
    <submittedName>
        <fullName evidence="16">Methyl-accepting chemotaxis protein</fullName>
    </submittedName>
</protein>
<evidence type="ECO:0000256" key="8">
    <source>
        <dbReference type="ARBA" id="ARBA00023224"/>
    </source>
</evidence>
<feature type="domain" description="T-SNARE coiled-coil homology" evidence="14">
    <location>
        <begin position="524"/>
        <end position="586"/>
    </location>
</feature>
<keyword evidence="17" id="KW-1185">Reference proteome</keyword>
<evidence type="ECO:0000256" key="9">
    <source>
        <dbReference type="ARBA" id="ARBA00029447"/>
    </source>
</evidence>
<evidence type="ECO:0000256" key="5">
    <source>
        <dbReference type="ARBA" id="ARBA00022692"/>
    </source>
</evidence>
<gene>
    <name evidence="16" type="ORF">DSLASN_06360</name>
</gene>
<keyword evidence="3" id="KW-0145">Chemotaxis</keyword>
<dbReference type="Gene3D" id="1.10.287.950">
    <property type="entry name" value="Methyl-accepting chemotaxis protein"/>
    <property type="match status" value="1"/>
</dbReference>
<proteinExistence type="inferred from homology"/>
<evidence type="ECO:0000259" key="13">
    <source>
        <dbReference type="PROSITE" id="PS50111"/>
    </source>
</evidence>
<comment type="subcellular location">
    <subcellularLocation>
        <location evidence="1">Cell inner membrane</location>
        <topology evidence="1">Multi-pass membrane protein</topology>
    </subcellularLocation>
</comment>